<dbReference type="Proteomes" id="UP000887565">
    <property type="component" value="Unplaced"/>
</dbReference>
<evidence type="ECO:0000313" key="2">
    <source>
        <dbReference type="Proteomes" id="UP000887565"/>
    </source>
</evidence>
<feature type="compositionally biased region" description="Polar residues" evidence="1">
    <location>
        <begin position="26"/>
        <end position="38"/>
    </location>
</feature>
<proteinExistence type="predicted"/>
<feature type="region of interest" description="Disordered" evidence="1">
    <location>
        <begin position="1"/>
        <end position="75"/>
    </location>
</feature>
<organism evidence="2 3">
    <name type="scientific">Romanomermis culicivorax</name>
    <name type="common">Nematode worm</name>
    <dbReference type="NCBI Taxonomy" id="13658"/>
    <lineage>
        <taxon>Eukaryota</taxon>
        <taxon>Metazoa</taxon>
        <taxon>Ecdysozoa</taxon>
        <taxon>Nematoda</taxon>
        <taxon>Enoplea</taxon>
        <taxon>Dorylaimia</taxon>
        <taxon>Mermithida</taxon>
        <taxon>Mermithoidea</taxon>
        <taxon>Mermithidae</taxon>
        <taxon>Romanomermis</taxon>
    </lineage>
</organism>
<reference evidence="3" key="1">
    <citation type="submission" date="2022-11" db="UniProtKB">
        <authorList>
            <consortium name="WormBaseParasite"/>
        </authorList>
    </citation>
    <scope>IDENTIFICATION</scope>
</reference>
<keyword evidence="2" id="KW-1185">Reference proteome</keyword>
<evidence type="ECO:0000256" key="1">
    <source>
        <dbReference type="SAM" id="MobiDB-lite"/>
    </source>
</evidence>
<protein>
    <submittedName>
        <fullName evidence="3">Uncharacterized protein</fullName>
    </submittedName>
</protein>
<evidence type="ECO:0000313" key="3">
    <source>
        <dbReference type="WBParaSite" id="nRc.2.0.1.t15518-RA"/>
    </source>
</evidence>
<accession>A0A915IMW1</accession>
<dbReference type="WBParaSite" id="nRc.2.0.1.t15518-RA">
    <property type="protein sequence ID" value="nRc.2.0.1.t15518-RA"/>
    <property type="gene ID" value="nRc.2.0.1.g15518"/>
</dbReference>
<feature type="compositionally biased region" description="Basic and acidic residues" evidence="1">
    <location>
        <begin position="39"/>
        <end position="51"/>
    </location>
</feature>
<name>A0A915IMW1_ROMCU</name>
<dbReference type="AlphaFoldDB" id="A0A915IMW1"/>
<sequence length="75" mass="8840">MLPIPMCTHMSTSHSRADADRHSHPQHQSQNTRYNNQYDSHRDHPRCRDNSYDDPDDYHSHPCSTLSGQHHHHCN</sequence>